<keyword evidence="3" id="KW-1185">Reference proteome</keyword>
<evidence type="ECO:0000313" key="2">
    <source>
        <dbReference type="EMBL" id="ADL52920.1"/>
    </source>
</evidence>
<protein>
    <submittedName>
        <fullName evidence="2">Uncharacterized protein</fullName>
    </submittedName>
</protein>
<dbReference type="Pfam" id="PF13289">
    <property type="entry name" value="SIR2_2"/>
    <property type="match status" value="1"/>
</dbReference>
<gene>
    <name evidence="2" type="ordered locus">Clocel_3234</name>
</gene>
<dbReference type="STRING" id="573061.Clocel_3234"/>
<accession>D9SUG5</accession>
<proteinExistence type="predicted"/>
<organism evidence="2 3">
    <name type="scientific">Clostridium cellulovorans (strain ATCC 35296 / DSM 3052 / OCM 3 / 743B)</name>
    <dbReference type="NCBI Taxonomy" id="573061"/>
    <lineage>
        <taxon>Bacteria</taxon>
        <taxon>Bacillati</taxon>
        <taxon>Bacillota</taxon>
        <taxon>Clostridia</taxon>
        <taxon>Eubacteriales</taxon>
        <taxon>Clostridiaceae</taxon>
        <taxon>Clostridium</taxon>
    </lineage>
</organism>
<dbReference type="EMBL" id="CP002160">
    <property type="protein sequence ID" value="ADL52920.1"/>
    <property type="molecule type" value="Genomic_DNA"/>
</dbReference>
<dbReference type="eggNOG" id="COG0846">
    <property type="taxonomic scope" value="Bacteria"/>
</dbReference>
<dbReference type="AlphaFoldDB" id="D9SUG5"/>
<dbReference type="KEGG" id="ccb:Clocel_3234"/>
<evidence type="ECO:0000313" key="3">
    <source>
        <dbReference type="Proteomes" id="UP000002730"/>
    </source>
</evidence>
<feature type="region of interest" description="Disordered" evidence="1">
    <location>
        <begin position="315"/>
        <end position="337"/>
    </location>
</feature>
<dbReference type="HOGENOM" id="CLU_064902_0_0_9"/>
<feature type="compositionally biased region" description="Polar residues" evidence="1">
    <location>
        <begin position="323"/>
        <end position="337"/>
    </location>
</feature>
<name>D9SUG5_CLOC7</name>
<dbReference type="Proteomes" id="UP000002730">
    <property type="component" value="Chromosome"/>
</dbReference>
<sequence>MNFEELMSCHRKNKTVFNELVERMKENAVIPFIGAGLSAWIYPTWTSLIKNLAQEYGIFEEANQLLNQGKYEEAASLLEEEIVRNDFLLELHRIFGLSKLKDVTLPEYIKLIPHIWKGNIITTNFDRVIETVFMQEQIQIDNIVPHSAREKDRILNAIQQGLKLIIKLHGDIEDYNHLVLTKEEYDETYGKEEKGVDLTLPMTEMLTDIIHSKMMLFLGCGLGNDRTLQVIKACTNLRHFALVELPEETANDDEPYLPKLRNENGSFIPKFNERRKHLANHRISCIWYPHQKHEALEVLIKELARVICDLVPSTNKVDKNPETKNTQTNVNGGDNNVGSITANNIQGSTININIGNEAKKEPKK</sequence>
<evidence type="ECO:0000256" key="1">
    <source>
        <dbReference type="SAM" id="MobiDB-lite"/>
    </source>
</evidence>
<dbReference type="OrthoDB" id="78172at2"/>
<reference evidence="2 3" key="1">
    <citation type="submission" date="2010-08" db="EMBL/GenBank/DDBJ databases">
        <title>Complete sequence of Clostridium cellulovorans 743B.</title>
        <authorList>
            <consortium name="US DOE Joint Genome Institute"/>
            <person name="Lucas S."/>
            <person name="Copeland A."/>
            <person name="Lapidus A."/>
            <person name="Cheng J.-F."/>
            <person name="Bruce D."/>
            <person name="Goodwin L."/>
            <person name="Pitluck S."/>
            <person name="Chertkov O."/>
            <person name="Detter J.C."/>
            <person name="Han C."/>
            <person name="Tapia R."/>
            <person name="Land M."/>
            <person name="Hauser L."/>
            <person name="Chang Y.-J."/>
            <person name="Jeffries C."/>
            <person name="Kyrpides N."/>
            <person name="Ivanova N."/>
            <person name="Mikhailova N."/>
            <person name="Hemme C.L."/>
            <person name="Woyke T."/>
        </authorList>
    </citation>
    <scope>NUCLEOTIDE SEQUENCE [LARGE SCALE GENOMIC DNA]</scope>
    <source>
        <strain evidence="3">ATCC 35296 / DSM 3052 / OCM 3 / 743B</strain>
    </source>
</reference>
<dbReference type="RefSeq" id="WP_010073305.1">
    <property type="nucleotide sequence ID" value="NC_014393.1"/>
</dbReference>